<reference evidence="2" key="1">
    <citation type="journal article" date="2020" name="Stud. Mycol.">
        <title>101 Dothideomycetes genomes: a test case for predicting lifestyles and emergence of pathogens.</title>
        <authorList>
            <person name="Haridas S."/>
            <person name="Albert R."/>
            <person name="Binder M."/>
            <person name="Bloem J."/>
            <person name="Labutti K."/>
            <person name="Salamov A."/>
            <person name="Andreopoulos B."/>
            <person name="Baker S."/>
            <person name="Barry K."/>
            <person name="Bills G."/>
            <person name="Bluhm B."/>
            <person name="Cannon C."/>
            <person name="Castanera R."/>
            <person name="Culley D."/>
            <person name="Daum C."/>
            <person name="Ezra D."/>
            <person name="Gonzalez J."/>
            <person name="Henrissat B."/>
            <person name="Kuo A."/>
            <person name="Liang C."/>
            <person name="Lipzen A."/>
            <person name="Lutzoni F."/>
            <person name="Magnuson J."/>
            <person name="Mondo S."/>
            <person name="Nolan M."/>
            <person name="Ohm R."/>
            <person name="Pangilinan J."/>
            <person name="Park H.-J."/>
            <person name="Ramirez L."/>
            <person name="Alfaro M."/>
            <person name="Sun H."/>
            <person name="Tritt A."/>
            <person name="Yoshinaga Y."/>
            <person name="Zwiers L.-H."/>
            <person name="Turgeon B."/>
            <person name="Goodwin S."/>
            <person name="Spatafora J."/>
            <person name="Crous P."/>
            <person name="Grigoriev I."/>
        </authorList>
    </citation>
    <scope>NUCLEOTIDE SEQUENCE</scope>
    <source>
        <strain evidence="2">CBS 122681</strain>
    </source>
</reference>
<organism evidence="2 3">
    <name type="scientific">Lophiostoma macrostomum CBS 122681</name>
    <dbReference type="NCBI Taxonomy" id="1314788"/>
    <lineage>
        <taxon>Eukaryota</taxon>
        <taxon>Fungi</taxon>
        <taxon>Dikarya</taxon>
        <taxon>Ascomycota</taxon>
        <taxon>Pezizomycotina</taxon>
        <taxon>Dothideomycetes</taxon>
        <taxon>Pleosporomycetidae</taxon>
        <taxon>Pleosporales</taxon>
        <taxon>Lophiostomataceae</taxon>
        <taxon>Lophiostoma</taxon>
    </lineage>
</organism>
<accession>A0A6A6TTJ6</accession>
<feature type="region of interest" description="Disordered" evidence="1">
    <location>
        <begin position="1"/>
        <end position="25"/>
    </location>
</feature>
<evidence type="ECO:0000313" key="3">
    <source>
        <dbReference type="Proteomes" id="UP000799324"/>
    </source>
</evidence>
<name>A0A6A6TTJ6_9PLEO</name>
<protein>
    <submittedName>
        <fullName evidence="2">Uncharacterized protein</fullName>
    </submittedName>
</protein>
<dbReference type="Proteomes" id="UP000799324">
    <property type="component" value="Unassembled WGS sequence"/>
</dbReference>
<dbReference type="EMBL" id="MU004290">
    <property type="protein sequence ID" value="KAF2662283.1"/>
    <property type="molecule type" value="Genomic_DNA"/>
</dbReference>
<evidence type="ECO:0000313" key="2">
    <source>
        <dbReference type="EMBL" id="KAF2662283.1"/>
    </source>
</evidence>
<dbReference type="AlphaFoldDB" id="A0A6A6TTJ6"/>
<keyword evidence="3" id="KW-1185">Reference proteome</keyword>
<gene>
    <name evidence="2" type="ORF">K491DRAFT_700543</name>
</gene>
<sequence length="224" mass="26160">MTLSASPFHYQNIYTPTRPSPLSERSANVLPRVFKFTMASQPQSEKKPIPQRPHKPNPVMQSRDAAAQRRRDMFFRRVQKDRDDKKWSARGEQIERLDVISDQKRWEAEKARQAPELGDDFIDENLVEDDIENTWPSRTQSNTSEQEMDEADYVLSQEENELQALIALMEEQEQQESASQHYGSDDEDYDQIFMKCTAEAEWQQYDSATIRNNEDVDAMDMTDG</sequence>
<feature type="region of interest" description="Disordered" evidence="1">
    <location>
        <begin position="38"/>
        <end position="68"/>
    </location>
</feature>
<dbReference type="OrthoDB" id="5279705at2759"/>
<proteinExistence type="predicted"/>
<evidence type="ECO:0000256" key="1">
    <source>
        <dbReference type="SAM" id="MobiDB-lite"/>
    </source>
</evidence>